<organism evidence="4 5">
    <name type="scientific">Motilibacter rhizosphaerae</name>
    <dbReference type="NCBI Taxonomy" id="598652"/>
    <lineage>
        <taxon>Bacteria</taxon>
        <taxon>Bacillati</taxon>
        <taxon>Actinomycetota</taxon>
        <taxon>Actinomycetes</taxon>
        <taxon>Motilibacterales</taxon>
        <taxon>Motilibacteraceae</taxon>
        <taxon>Motilibacter</taxon>
    </lineage>
</organism>
<accession>A0A4Q7NW74</accession>
<dbReference type="RefSeq" id="WP_130491525.1">
    <property type="nucleotide sequence ID" value="NZ_SGXD01000001.1"/>
</dbReference>
<keyword evidence="1" id="KW-0808">Transferase</keyword>
<proteinExistence type="predicted"/>
<evidence type="ECO:0000259" key="3">
    <source>
        <dbReference type="Pfam" id="PF13581"/>
    </source>
</evidence>
<dbReference type="SUPFAM" id="SSF55874">
    <property type="entry name" value="ATPase domain of HSP90 chaperone/DNA topoisomerase II/histidine kinase"/>
    <property type="match status" value="1"/>
</dbReference>
<reference evidence="4 5" key="1">
    <citation type="submission" date="2019-02" db="EMBL/GenBank/DDBJ databases">
        <title>Genomic Encyclopedia of Type Strains, Phase IV (KMG-IV): sequencing the most valuable type-strain genomes for metagenomic binning, comparative biology and taxonomic classification.</title>
        <authorList>
            <person name="Goeker M."/>
        </authorList>
    </citation>
    <scope>NUCLEOTIDE SEQUENCE [LARGE SCALE GENOMIC DNA]</scope>
    <source>
        <strain evidence="4 5">DSM 45622</strain>
    </source>
</reference>
<dbReference type="AlphaFoldDB" id="A0A4Q7NW74"/>
<dbReference type="InterPro" id="IPR003594">
    <property type="entry name" value="HATPase_dom"/>
</dbReference>
<keyword evidence="5" id="KW-1185">Reference proteome</keyword>
<dbReference type="PANTHER" id="PTHR35526">
    <property type="entry name" value="ANTI-SIGMA-F FACTOR RSBW-RELATED"/>
    <property type="match status" value="1"/>
</dbReference>
<dbReference type="OrthoDB" id="5244329at2"/>
<dbReference type="EMBL" id="SGXD01000001">
    <property type="protein sequence ID" value="RZS91455.1"/>
    <property type="molecule type" value="Genomic_DNA"/>
</dbReference>
<feature type="domain" description="Histidine kinase/HSP90-like ATPase" evidence="3">
    <location>
        <begin position="19"/>
        <end position="114"/>
    </location>
</feature>
<keyword evidence="1" id="KW-0723">Serine/threonine-protein kinase</keyword>
<dbReference type="CDD" id="cd16936">
    <property type="entry name" value="HATPase_RsbW-like"/>
    <property type="match status" value="1"/>
</dbReference>
<dbReference type="PANTHER" id="PTHR35526:SF3">
    <property type="entry name" value="ANTI-SIGMA-F FACTOR RSBW"/>
    <property type="match status" value="1"/>
</dbReference>
<gene>
    <name evidence="4" type="ORF">EV189_0696</name>
</gene>
<name>A0A4Q7NW74_9ACTN</name>
<dbReference type="Gene3D" id="3.30.565.10">
    <property type="entry name" value="Histidine kinase-like ATPase, C-terminal domain"/>
    <property type="match status" value="1"/>
</dbReference>
<feature type="region of interest" description="Disordered" evidence="2">
    <location>
        <begin position="1"/>
        <end position="28"/>
    </location>
</feature>
<comment type="caution">
    <text evidence="4">The sequence shown here is derived from an EMBL/GenBank/DDBJ whole genome shotgun (WGS) entry which is preliminary data.</text>
</comment>
<dbReference type="InterPro" id="IPR036890">
    <property type="entry name" value="HATPase_C_sf"/>
</dbReference>
<dbReference type="Pfam" id="PF13581">
    <property type="entry name" value="HATPase_c_2"/>
    <property type="match status" value="1"/>
</dbReference>
<dbReference type="GO" id="GO:0004674">
    <property type="term" value="F:protein serine/threonine kinase activity"/>
    <property type="evidence" value="ECO:0007669"/>
    <property type="project" value="UniProtKB-KW"/>
</dbReference>
<keyword evidence="1" id="KW-0418">Kinase</keyword>
<evidence type="ECO:0000256" key="2">
    <source>
        <dbReference type="SAM" id="MobiDB-lite"/>
    </source>
</evidence>
<sequence length="326" mass="34483">MQSSTRPDPSATGSALRLEPEPASPGAARRWVRDAATGLGATSAAVESAVLLTSELVTNVVLHAHTPLEVEVGRAGPALRVVVRDGCPDLPHPSPGVGTSTTGRGLLLLERVATAWGTDPLDGAAGKGVWFTVPLDQAEPDDARPDDLEGWSELELDLHELEEPARADPRHELAVTLLAVPAQLWTEVRSHVEELVRELALVGVAESGGTGEPGWAGLVTSWEQLRGTYADALEEVAAALRRAHEQGRAQADLVLRLGDRTGAAVLAELAPVAAQVVQVEQQCREQALLLTPQLSAQAWEFARWLAGEVAAQLRGAAPLAWPARRG</sequence>
<protein>
    <recommendedName>
        <fullName evidence="3">Histidine kinase/HSP90-like ATPase domain-containing protein</fullName>
    </recommendedName>
</protein>
<dbReference type="Proteomes" id="UP000293638">
    <property type="component" value="Unassembled WGS sequence"/>
</dbReference>
<evidence type="ECO:0000313" key="5">
    <source>
        <dbReference type="Proteomes" id="UP000293638"/>
    </source>
</evidence>
<feature type="compositionally biased region" description="Polar residues" evidence="2">
    <location>
        <begin position="1"/>
        <end position="13"/>
    </location>
</feature>
<dbReference type="InterPro" id="IPR050267">
    <property type="entry name" value="Anti-sigma-factor_SerPK"/>
</dbReference>
<evidence type="ECO:0000256" key="1">
    <source>
        <dbReference type="ARBA" id="ARBA00022527"/>
    </source>
</evidence>
<evidence type="ECO:0000313" key="4">
    <source>
        <dbReference type="EMBL" id="RZS91455.1"/>
    </source>
</evidence>